<dbReference type="PANTHER" id="PTHR28026:SF9">
    <property type="entry name" value="2-HYDROXY-PALMITIC ACID DIOXYGENASE MPO1"/>
    <property type="match status" value="1"/>
</dbReference>
<accession>A0A1D1XJP5</accession>
<feature type="transmembrane region" description="Helical" evidence="1">
    <location>
        <begin position="110"/>
        <end position="130"/>
    </location>
</feature>
<dbReference type="AlphaFoldDB" id="A0A1D1XJP5"/>
<dbReference type="InterPro" id="IPR009305">
    <property type="entry name" value="Mpo1-like"/>
</dbReference>
<keyword evidence="1" id="KW-1133">Transmembrane helix</keyword>
<dbReference type="Pfam" id="PF06127">
    <property type="entry name" value="Mpo1-like"/>
    <property type="match status" value="1"/>
</dbReference>
<keyword evidence="1" id="KW-0812">Transmembrane</keyword>
<dbReference type="PANTHER" id="PTHR28026">
    <property type="entry name" value="DUF962 DOMAIN PROTEIN (AFU_ORTHOLOGUE AFUA_8G05310)"/>
    <property type="match status" value="1"/>
</dbReference>
<sequence>MGLFNLEEQLTFYGQYHNNKTNVIIHIVFVPLILWSSFVWASNTGPLVGYDEDSLWSKTPFEPNLAFFAALFYVCYYLLLEPIAGLIYAPVILGMAYNATEFMKTYPGHNYLAGIVHIGSWIIQFIGHGVYEKRSPALKDNIAQALLLAPLFVWLEVLFATGYRPALQKRVEAKVNTAIAKFRAGQMKAD</sequence>
<dbReference type="EMBL" id="GDJX01025311">
    <property type="protein sequence ID" value="JAT42625.1"/>
    <property type="molecule type" value="Transcribed_RNA"/>
</dbReference>
<dbReference type="GO" id="GO:0016020">
    <property type="term" value="C:membrane"/>
    <property type="evidence" value="ECO:0007669"/>
    <property type="project" value="GOC"/>
</dbReference>
<dbReference type="GO" id="GO:0005783">
    <property type="term" value="C:endoplasmic reticulum"/>
    <property type="evidence" value="ECO:0007669"/>
    <property type="project" value="TreeGrafter"/>
</dbReference>
<feature type="transmembrane region" description="Helical" evidence="1">
    <location>
        <begin position="65"/>
        <end position="89"/>
    </location>
</feature>
<proteinExistence type="predicted"/>
<evidence type="ECO:0000313" key="2">
    <source>
        <dbReference type="EMBL" id="JAT42625.1"/>
    </source>
</evidence>
<feature type="transmembrane region" description="Helical" evidence="1">
    <location>
        <begin position="21"/>
        <end position="41"/>
    </location>
</feature>
<name>A0A1D1XJP5_9ARAE</name>
<keyword evidence="1" id="KW-0472">Membrane</keyword>
<gene>
    <name evidence="2" type="primary">SPAC16E8.02_1</name>
    <name evidence="2" type="ORF">g.3085</name>
</gene>
<reference evidence="2" key="1">
    <citation type="submission" date="2015-07" db="EMBL/GenBank/DDBJ databases">
        <title>Transcriptome Assembly of Anthurium amnicola.</title>
        <authorList>
            <person name="Suzuki J."/>
        </authorList>
    </citation>
    <scope>NUCLEOTIDE SEQUENCE</scope>
</reference>
<feature type="transmembrane region" description="Helical" evidence="1">
    <location>
        <begin position="142"/>
        <end position="160"/>
    </location>
</feature>
<protein>
    <submittedName>
        <fullName evidence="2">Putative endoplasmic reticulum membrane protein C16E8.02</fullName>
    </submittedName>
</protein>
<organism evidence="2">
    <name type="scientific">Anthurium amnicola</name>
    <dbReference type="NCBI Taxonomy" id="1678845"/>
    <lineage>
        <taxon>Eukaryota</taxon>
        <taxon>Viridiplantae</taxon>
        <taxon>Streptophyta</taxon>
        <taxon>Embryophyta</taxon>
        <taxon>Tracheophyta</taxon>
        <taxon>Spermatophyta</taxon>
        <taxon>Magnoliopsida</taxon>
        <taxon>Liliopsida</taxon>
        <taxon>Araceae</taxon>
        <taxon>Pothoideae</taxon>
        <taxon>Potheae</taxon>
        <taxon>Anthurium</taxon>
    </lineage>
</organism>
<evidence type="ECO:0000256" key="1">
    <source>
        <dbReference type="SAM" id="Phobius"/>
    </source>
</evidence>
<dbReference type="GO" id="GO:0046521">
    <property type="term" value="P:sphingoid catabolic process"/>
    <property type="evidence" value="ECO:0007669"/>
    <property type="project" value="TreeGrafter"/>
</dbReference>